<evidence type="ECO:0000256" key="6">
    <source>
        <dbReference type="SAM" id="Phobius"/>
    </source>
</evidence>
<dbReference type="Pfam" id="PF04234">
    <property type="entry name" value="CopC"/>
    <property type="match status" value="1"/>
</dbReference>
<accession>A0AAX0RV64</accession>
<evidence type="ECO:0000313" key="9">
    <source>
        <dbReference type="EMBL" id="AXN40746.1"/>
    </source>
</evidence>
<evidence type="ECO:0000256" key="1">
    <source>
        <dbReference type="ARBA" id="ARBA00004196"/>
    </source>
</evidence>
<dbReference type="GO" id="GO:0005886">
    <property type="term" value="C:plasma membrane"/>
    <property type="evidence" value="ECO:0007669"/>
    <property type="project" value="TreeGrafter"/>
</dbReference>
<feature type="compositionally biased region" description="Basic and acidic residues" evidence="5">
    <location>
        <begin position="126"/>
        <end position="151"/>
    </location>
</feature>
<feature type="signal peptide" evidence="7">
    <location>
        <begin position="1"/>
        <end position="22"/>
    </location>
</feature>
<dbReference type="Gene3D" id="2.60.40.1220">
    <property type="match status" value="1"/>
</dbReference>
<evidence type="ECO:0000256" key="4">
    <source>
        <dbReference type="ARBA" id="ARBA00023008"/>
    </source>
</evidence>
<dbReference type="InterPro" id="IPR014756">
    <property type="entry name" value="Ig_E-set"/>
</dbReference>
<dbReference type="GO" id="GO:0046688">
    <property type="term" value="P:response to copper ion"/>
    <property type="evidence" value="ECO:0007669"/>
    <property type="project" value="InterPro"/>
</dbReference>
<dbReference type="GO" id="GO:0042597">
    <property type="term" value="C:periplasmic space"/>
    <property type="evidence" value="ECO:0007669"/>
    <property type="project" value="InterPro"/>
</dbReference>
<feature type="region of interest" description="Disordered" evidence="5">
    <location>
        <begin position="122"/>
        <end position="151"/>
    </location>
</feature>
<dbReference type="GO" id="GO:0005507">
    <property type="term" value="F:copper ion binding"/>
    <property type="evidence" value="ECO:0007669"/>
    <property type="project" value="InterPro"/>
</dbReference>
<reference evidence="9 12" key="2">
    <citation type="submission" date="2018-07" db="EMBL/GenBank/DDBJ databases">
        <title>The molecular basis for the intramolecular migration of carboxyl group in the catabolism of para-hydroxybenzoate via gentisate.</title>
        <authorList>
            <person name="Zhao H."/>
            <person name="Xu Y."/>
            <person name="Lin S."/>
            <person name="Spain J.C."/>
            <person name="Zhou N.-Y."/>
        </authorList>
    </citation>
    <scope>NUCLEOTIDE SEQUENCE [LARGE SCALE GENOMIC DNA]</scope>
    <source>
        <strain evidence="9 12">PHB-7a</strain>
    </source>
</reference>
<dbReference type="GO" id="GO:0030313">
    <property type="term" value="C:cell envelope"/>
    <property type="evidence" value="ECO:0007669"/>
    <property type="project" value="UniProtKB-SubCell"/>
</dbReference>
<evidence type="ECO:0000313" key="10">
    <source>
        <dbReference type="EMBL" id="PEJ24885.1"/>
    </source>
</evidence>
<keyword evidence="3 7" id="KW-0732">Signal</keyword>
<name>A0AAX0RV64_9BACI</name>
<dbReference type="EMBL" id="NUEQ01000124">
    <property type="protein sequence ID" value="PEJ24885.1"/>
    <property type="molecule type" value="Genomic_DNA"/>
</dbReference>
<keyword evidence="12" id="KW-1185">Reference proteome</keyword>
<dbReference type="PANTHER" id="PTHR34820">
    <property type="entry name" value="INNER MEMBRANE PROTEIN YEBZ"/>
    <property type="match status" value="1"/>
</dbReference>
<keyword evidence="2" id="KW-0479">Metal-binding</keyword>
<feature type="chain" id="PRO_5043768559" evidence="7">
    <location>
        <begin position="23"/>
        <end position="186"/>
    </location>
</feature>
<comment type="subcellular location">
    <subcellularLocation>
        <location evidence="1">Cell envelope</location>
    </subcellularLocation>
</comment>
<dbReference type="EMBL" id="CP030926">
    <property type="protein sequence ID" value="AXN40746.1"/>
    <property type="molecule type" value="Genomic_DNA"/>
</dbReference>
<organism evidence="10 11">
    <name type="scientific">Peribacillus butanolivorans</name>
    <dbReference type="NCBI Taxonomy" id="421767"/>
    <lineage>
        <taxon>Bacteria</taxon>
        <taxon>Bacillati</taxon>
        <taxon>Bacillota</taxon>
        <taxon>Bacilli</taxon>
        <taxon>Bacillales</taxon>
        <taxon>Bacillaceae</taxon>
        <taxon>Peribacillus</taxon>
    </lineage>
</organism>
<proteinExistence type="predicted"/>
<keyword evidence="4" id="KW-0186">Copper</keyword>
<dbReference type="Proteomes" id="UP000220106">
    <property type="component" value="Unassembled WGS sequence"/>
</dbReference>
<dbReference type="InterPro" id="IPR014755">
    <property type="entry name" value="Cu-Rt/internalin_Ig-like"/>
</dbReference>
<evidence type="ECO:0000259" key="8">
    <source>
        <dbReference type="Pfam" id="PF04234"/>
    </source>
</evidence>
<dbReference type="InterPro" id="IPR032694">
    <property type="entry name" value="CopC/D"/>
</dbReference>
<reference evidence="10 11" key="1">
    <citation type="submission" date="2017-09" db="EMBL/GenBank/DDBJ databases">
        <title>Large-scale bioinformatics analysis of Bacillus genomes uncovers conserved roles of natural products in bacterial physiology.</title>
        <authorList>
            <consortium name="Agbiome Team Llc"/>
            <person name="Bleich R.M."/>
            <person name="Kirk G.J."/>
            <person name="Santa Maria K.C."/>
            <person name="Allen S.E."/>
            <person name="Farag S."/>
            <person name="Shank E.A."/>
            <person name="Bowers A."/>
        </authorList>
    </citation>
    <scope>NUCLEOTIDE SEQUENCE [LARGE SCALE GENOMIC DNA]</scope>
    <source>
        <strain evidence="10 11">AFS003229</strain>
    </source>
</reference>
<keyword evidence="6" id="KW-0472">Membrane</keyword>
<protein>
    <submittedName>
        <fullName evidence="9">Copper resistance protein CopC</fullName>
    </submittedName>
</protein>
<keyword evidence="6" id="KW-0812">Transmembrane</keyword>
<evidence type="ECO:0000313" key="11">
    <source>
        <dbReference type="Proteomes" id="UP000220106"/>
    </source>
</evidence>
<sequence>MIKKLFLFTFIFFLAFVNNALAHTGLESSSPQNGAIVKEELQEITLTFESKIEQNSTFEIQNLNGDSIPVKNISITENKMVGSFSNPLENGKYQAKWKIIGADGHPIDGDFSFSVDMPVTETPAEVQKEPKKEDAKQVEENIPKTANEPKEEIEQNKLPSYIIPSIIGVLIVIVVGSFIWVMRRKK</sequence>
<feature type="transmembrane region" description="Helical" evidence="6">
    <location>
        <begin position="161"/>
        <end position="182"/>
    </location>
</feature>
<dbReference type="Proteomes" id="UP000260457">
    <property type="component" value="Chromosome"/>
</dbReference>
<dbReference type="InterPro" id="IPR007348">
    <property type="entry name" value="CopC_dom"/>
</dbReference>
<keyword evidence="6" id="KW-1133">Transmembrane helix</keyword>
<evidence type="ECO:0000256" key="7">
    <source>
        <dbReference type="SAM" id="SignalP"/>
    </source>
</evidence>
<dbReference type="AlphaFoldDB" id="A0AAX0RV64"/>
<dbReference type="RefSeq" id="WP_098178051.1">
    <property type="nucleotide sequence ID" value="NZ_CP030926.1"/>
</dbReference>
<dbReference type="KEGG" id="pbut:DTO10_21785"/>
<evidence type="ECO:0000256" key="2">
    <source>
        <dbReference type="ARBA" id="ARBA00022723"/>
    </source>
</evidence>
<gene>
    <name evidence="10" type="ORF">CN689_26830</name>
    <name evidence="9" type="ORF">DTO10_21785</name>
</gene>
<evidence type="ECO:0000256" key="5">
    <source>
        <dbReference type="SAM" id="MobiDB-lite"/>
    </source>
</evidence>
<feature type="domain" description="CopC" evidence="8">
    <location>
        <begin position="23"/>
        <end position="115"/>
    </location>
</feature>
<evidence type="ECO:0000313" key="12">
    <source>
        <dbReference type="Proteomes" id="UP000260457"/>
    </source>
</evidence>
<dbReference type="SUPFAM" id="SSF81296">
    <property type="entry name" value="E set domains"/>
    <property type="match status" value="1"/>
</dbReference>
<dbReference type="PANTHER" id="PTHR34820:SF4">
    <property type="entry name" value="INNER MEMBRANE PROTEIN YEBZ"/>
    <property type="match status" value="1"/>
</dbReference>
<evidence type="ECO:0000256" key="3">
    <source>
        <dbReference type="ARBA" id="ARBA00022729"/>
    </source>
</evidence>
<dbReference type="GO" id="GO:0006825">
    <property type="term" value="P:copper ion transport"/>
    <property type="evidence" value="ECO:0007669"/>
    <property type="project" value="InterPro"/>
</dbReference>